<keyword evidence="4" id="KW-1185">Reference proteome</keyword>
<keyword evidence="3" id="KW-0560">Oxidoreductase</keyword>
<dbReference type="InterPro" id="IPR036661">
    <property type="entry name" value="Luciferase-like_sf"/>
</dbReference>
<dbReference type="PANTHER" id="PTHR30137:SF6">
    <property type="entry name" value="LUCIFERASE-LIKE MONOOXYGENASE"/>
    <property type="match status" value="1"/>
</dbReference>
<accession>A0ABV9DQW5</accession>
<dbReference type="Pfam" id="PF00296">
    <property type="entry name" value="Bac_luciferase"/>
    <property type="match status" value="1"/>
</dbReference>
<dbReference type="Proteomes" id="UP001595923">
    <property type="component" value="Unassembled WGS sequence"/>
</dbReference>
<dbReference type="RefSeq" id="WP_378571903.1">
    <property type="nucleotide sequence ID" value="NZ_JBHSFQ010000003.1"/>
</dbReference>
<dbReference type="InterPro" id="IPR050766">
    <property type="entry name" value="Bact_Lucif_Oxidored"/>
</dbReference>
<gene>
    <name evidence="3" type="ORF">ACFO4E_05460</name>
</gene>
<reference evidence="4" key="1">
    <citation type="journal article" date="2019" name="Int. J. Syst. Evol. Microbiol.">
        <title>The Global Catalogue of Microorganisms (GCM) 10K type strain sequencing project: providing services to taxonomists for standard genome sequencing and annotation.</title>
        <authorList>
            <consortium name="The Broad Institute Genomics Platform"/>
            <consortium name="The Broad Institute Genome Sequencing Center for Infectious Disease"/>
            <person name="Wu L."/>
            <person name="Ma J."/>
        </authorList>
    </citation>
    <scope>NUCLEOTIDE SEQUENCE [LARGE SCALE GENOMIC DNA]</scope>
    <source>
        <strain evidence="4">XZYJ18</strain>
    </source>
</reference>
<protein>
    <submittedName>
        <fullName evidence="3">MsnO8 family LLM class oxidoreductase</fullName>
        <ecNumber evidence="3">1.-.-.-</ecNumber>
    </submittedName>
</protein>
<dbReference type="EMBL" id="JBHSFQ010000003">
    <property type="protein sequence ID" value="MFC4561299.1"/>
    <property type="molecule type" value="Genomic_DNA"/>
</dbReference>
<evidence type="ECO:0000256" key="1">
    <source>
        <dbReference type="ARBA" id="ARBA00007789"/>
    </source>
</evidence>
<name>A0ABV9DQW5_9ACTN</name>
<evidence type="ECO:0000313" key="3">
    <source>
        <dbReference type="EMBL" id="MFC4561299.1"/>
    </source>
</evidence>
<comment type="caution">
    <text evidence="3">The sequence shown here is derived from an EMBL/GenBank/DDBJ whole genome shotgun (WGS) entry which is preliminary data.</text>
</comment>
<dbReference type="PANTHER" id="PTHR30137">
    <property type="entry name" value="LUCIFERASE-LIKE MONOOXYGENASE"/>
    <property type="match status" value="1"/>
</dbReference>
<dbReference type="GO" id="GO:0016491">
    <property type="term" value="F:oxidoreductase activity"/>
    <property type="evidence" value="ECO:0007669"/>
    <property type="project" value="UniProtKB-KW"/>
</dbReference>
<dbReference type="NCBIfam" id="TIGR03558">
    <property type="entry name" value="oxido_grp_1"/>
    <property type="match status" value="1"/>
</dbReference>
<dbReference type="InterPro" id="IPR019949">
    <property type="entry name" value="CmoO-like"/>
</dbReference>
<sequence length="343" mass="36400">MVQLSVLDHVLMPPGVGAHEALNEAVESAVLAESLGYERIWFSEHHNAAGLACTAPELIIARAAAATGAIRVGAGGIMLPNHAPLKVAELFNTLEAMYPGRIDLGLGRAPGTDGRTATALRGSREAVVDVDFAAMAADLFGFLDGDLPDDHPFARVRADPAVPAPPRVWMLGSSEHGSAYAAAHGLPFCFAHQIDPDYAVPLLRRYRDAFRPSARAAAPYSSVSVIAFAAEDPEPAEDFTAFWSLHTARARSGERVATSLGQAREFRSGPGYAATARAAADRIVAGTPEQVGRRLRALAEQAHADEVLVATPMPDGAARRRSFELLAAEFGLTPHREAPASRY</sequence>
<comment type="similarity">
    <text evidence="1">To bacterial alkanal monooxygenase alpha and beta chains.</text>
</comment>
<evidence type="ECO:0000259" key="2">
    <source>
        <dbReference type="Pfam" id="PF00296"/>
    </source>
</evidence>
<dbReference type="Gene3D" id="3.20.20.30">
    <property type="entry name" value="Luciferase-like domain"/>
    <property type="match status" value="1"/>
</dbReference>
<evidence type="ECO:0000313" key="4">
    <source>
        <dbReference type="Proteomes" id="UP001595923"/>
    </source>
</evidence>
<dbReference type="SUPFAM" id="SSF51679">
    <property type="entry name" value="Bacterial luciferase-like"/>
    <property type="match status" value="1"/>
</dbReference>
<dbReference type="EC" id="1.-.-.-" evidence="3"/>
<proteinExistence type="predicted"/>
<organism evidence="3 4">
    <name type="scientific">Nocardiopsis mangrovi</name>
    <dbReference type="NCBI Taxonomy" id="1179818"/>
    <lineage>
        <taxon>Bacteria</taxon>
        <taxon>Bacillati</taxon>
        <taxon>Actinomycetota</taxon>
        <taxon>Actinomycetes</taxon>
        <taxon>Streptosporangiales</taxon>
        <taxon>Nocardiopsidaceae</taxon>
        <taxon>Nocardiopsis</taxon>
    </lineage>
</organism>
<dbReference type="InterPro" id="IPR011251">
    <property type="entry name" value="Luciferase-like_dom"/>
</dbReference>
<feature type="domain" description="Luciferase-like" evidence="2">
    <location>
        <begin position="15"/>
        <end position="300"/>
    </location>
</feature>